<dbReference type="InterPro" id="IPR015421">
    <property type="entry name" value="PyrdxlP-dep_Trfase_major"/>
</dbReference>
<sequence>MFIICALTQSLLPQRVCMSSARYSSMHKFLPFSRVERLKPTEISNLEMAFDLDSDPKKVNLAGEVYHNSDGKLFVHNAVRKAEIGVACDDSYTHEPYPPLGNPDFIRAANELVLNKAAPAMLRNRVLGIQTRSSVDALCLAAQFLRQKMNCNVCMLARPSSGLWEHIFKSSGFTCHSYQYYSEDRGELNIYGLVADLMTAPEGAVVVLDACAHNPTGLDPSVDEWKLIAHIIRCKKLLPLFHLESHGLVTGDTVQDSWAVRYFVDSGFDLLCAQSFVKNFGLYNETLGHLMVVLNNSIQLDVVRGQFEAMMLQNKEKSFSAFASRIVAKILNNASLRRDWILSLQDVHHRLQQMRLALSNKLTVLRTPGKWSHIKNQAGPCIYTNLKPNQLRKLRSKHVYVPDNGLINLGALCTTNVDLVASAIHDVMLKTESNTDKAHVLSAPRIGLQRCSPANINKIMEYRDNILLHSN</sequence>
<accession>A0A6J2SUZ2</accession>
<evidence type="ECO:0000256" key="1">
    <source>
        <dbReference type="ARBA" id="ARBA00001933"/>
    </source>
</evidence>
<dbReference type="AlphaFoldDB" id="A0A6J2SUZ2"/>
<feature type="domain" description="Aminotransferase class I/classII large" evidence="8">
    <location>
        <begin position="57"/>
        <end position="404"/>
    </location>
</feature>
<dbReference type="GO" id="GO:0030170">
    <property type="term" value="F:pyridoxal phosphate binding"/>
    <property type="evidence" value="ECO:0007669"/>
    <property type="project" value="InterPro"/>
</dbReference>
<dbReference type="InterPro" id="IPR015422">
    <property type="entry name" value="PyrdxlP-dep_Trfase_small"/>
</dbReference>
<dbReference type="PANTHER" id="PTHR11879:SF55">
    <property type="entry name" value="GLUTAMATE OXALOACETATE TRANSAMINASE 1, ISOFORM B"/>
    <property type="match status" value="1"/>
</dbReference>
<evidence type="ECO:0000256" key="2">
    <source>
        <dbReference type="ARBA" id="ARBA00007441"/>
    </source>
</evidence>
<dbReference type="EC" id="2.6.1.1" evidence="4"/>
<dbReference type="PANTHER" id="PTHR11879">
    <property type="entry name" value="ASPARTATE AMINOTRANSFERASE"/>
    <property type="match status" value="1"/>
</dbReference>
<dbReference type="InterPro" id="IPR015424">
    <property type="entry name" value="PyrdxlP-dep_Trfase"/>
</dbReference>
<evidence type="ECO:0000256" key="6">
    <source>
        <dbReference type="ARBA" id="ARBA00022679"/>
    </source>
</evidence>
<protein>
    <recommendedName>
        <fullName evidence="4">aspartate transaminase</fullName>
        <ecNumber evidence="4">2.6.1.1</ecNumber>
    </recommendedName>
</protein>
<evidence type="ECO:0000256" key="5">
    <source>
        <dbReference type="ARBA" id="ARBA00022576"/>
    </source>
</evidence>
<evidence type="ECO:0000313" key="9">
    <source>
        <dbReference type="Proteomes" id="UP000504633"/>
    </source>
</evidence>
<dbReference type="InterPro" id="IPR000796">
    <property type="entry name" value="Asp_trans"/>
</dbReference>
<dbReference type="Gene3D" id="3.90.1150.10">
    <property type="entry name" value="Aspartate Aminotransferase, domain 1"/>
    <property type="match status" value="1"/>
</dbReference>
<dbReference type="OMA" id="CAQSFVK"/>
<keyword evidence="9" id="KW-1185">Reference proteome</keyword>
<name>A0A6J2SUZ2_DROHY</name>
<comment type="similarity">
    <text evidence="2">Belongs to the class-I pyridoxal-phosphate-dependent aminotransferase family.</text>
</comment>
<evidence type="ECO:0000256" key="3">
    <source>
        <dbReference type="ARBA" id="ARBA00011738"/>
    </source>
</evidence>
<organism evidence="9 10">
    <name type="scientific">Drosophila hydei</name>
    <name type="common">Fruit fly</name>
    <dbReference type="NCBI Taxonomy" id="7224"/>
    <lineage>
        <taxon>Eukaryota</taxon>
        <taxon>Metazoa</taxon>
        <taxon>Ecdysozoa</taxon>
        <taxon>Arthropoda</taxon>
        <taxon>Hexapoda</taxon>
        <taxon>Insecta</taxon>
        <taxon>Pterygota</taxon>
        <taxon>Neoptera</taxon>
        <taxon>Endopterygota</taxon>
        <taxon>Diptera</taxon>
        <taxon>Brachycera</taxon>
        <taxon>Muscomorpha</taxon>
        <taxon>Ephydroidea</taxon>
        <taxon>Drosophilidae</taxon>
        <taxon>Drosophila</taxon>
    </lineage>
</organism>
<dbReference type="GO" id="GO:0004069">
    <property type="term" value="F:L-aspartate:2-oxoglutarate aminotransferase activity"/>
    <property type="evidence" value="ECO:0007669"/>
    <property type="project" value="UniProtKB-EC"/>
</dbReference>
<evidence type="ECO:0000259" key="8">
    <source>
        <dbReference type="Pfam" id="PF00155"/>
    </source>
</evidence>
<dbReference type="InterPro" id="IPR004839">
    <property type="entry name" value="Aminotransferase_I/II_large"/>
</dbReference>
<keyword evidence="6" id="KW-0808">Transferase</keyword>
<dbReference type="Gene3D" id="3.40.640.10">
    <property type="entry name" value="Type I PLP-dependent aspartate aminotransferase-like (Major domain)"/>
    <property type="match status" value="1"/>
</dbReference>
<dbReference type="Pfam" id="PF00155">
    <property type="entry name" value="Aminotran_1_2"/>
    <property type="match status" value="1"/>
</dbReference>
<keyword evidence="7" id="KW-0663">Pyridoxal phosphate</keyword>
<gene>
    <name evidence="10" type="primary">LOC111597346</name>
</gene>
<keyword evidence="5" id="KW-0032">Aminotransferase</keyword>
<dbReference type="PRINTS" id="PR00799">
    <property type="entry name" value="TRANSAMINASE"/>
</dbReference>
<dbReference type="KEGG" id="dhe:111597346"/>
<comment type="subunit">
    <text evidence="3">Homodimer.</text>
</comment>
<evidence type="ECO:0000313" key="10">
    <source>
        <dbReference type="RefSeq" id="XP_030079699.1"/>
    </source>
</evidence>
<comment type="cofactor">
    <cofactor evidence="1">
        <name>pyridoxal 5'-phosphate</name>
        <dbReference type="ChEBI" id="CHEBI:597326"/>
    </cofactor>
</comment>
<dbReference type="RefSeq" id="XP_030079699.1">
    <property type="nucleotide sequence ID" value="XM_030223839.1"/>
</dbReference>
<dbReference type="SUPFAM" id="SSF53383">
    <property type="entry name" value="PLP-dependent transferases"/>
    <property type="match status" value="1"/>
</dbReference>
<dbReference type="OrthoDB" id="6752799at2759"/>
<dbReference type="Proteomes" id="UP000504633">
    <property type="component" value="Unplaced"/>
</dbReference>
<proteinExistence type="inferred from homology"/>
<dbReference type="GO" id="GO:0005829">
    <property type="term" value="C:cytosol"/>
    <property type="evidence" value="ECO:0007669"/>
    <property type="project" value="TreeGrafter"/>
</dbReference>
<reference evidence="10" key="1">
    <citation type="submission" date="2025-08" db="UniProtKB">
        <authorList>
            <consortium name="RefSeq"/>
        </authorList>
    </citation>
    <scope>IDENTIFICATION</scope>
    <source>
        <strain evidence="10">15085-1641.00</strain>
        <tissue evidence="10">Whole body</tissue>
    </source>
</reference>
<evidence type="ECO:0000256" key="7">
    <source>
        <dbReference type="ARBA" id="ARBA00022898"/>
    </source>
</evidence>
<evidence type="ECO:0000256" key="4">
    <source>
        <dbReference type="ARBA" id="ARBA00012753"/>
    </source>
</evidence>
<dbReference type="GO" id="GO:0006532">
    <property type="term" value="P:aspartate biosynthetic process"/>
    <property type="evidence" value="ECO:0007669"/>
    <property type="project" value="TreeGrafter"/>
</dbReference>
<dbReference type="GeneID" id="111597346"/>